<dbReference type="SUPFAM" id="SSF54928">
    <property type="entry name" value="RNA-binding domain, RBD"/>
    <property type="match status" value="3"/>
</dbReference>
<reference evidence="20" key="1">
    <citation type="submission" date="2025-08" db="UniProtKB">
        <authorList>
            <consortium name="RefSeq"/>
        </authorList>
    </citation>
    <scope>IDENTIFICATION</scope>
</reference>
<evidence type="ECO:0000256" key="16">
    <source>
        <dbReference type="PROSITE-ProRule" id="PRU00176"/>
    </source>
</evidence>
<dbReference type="GO" id="GO:0005737">
    <property type="term" value="C:cytoplasm"/>
    <property type="evidence" value="ECO:0007669"/>
    <property type="project" value="TreeGrafter"/>
</dbReference>
<dbReference type="Pfam" id="PF00076">
    <property type="entry name" value="RRM_1"/>
    <property type="match status" value="3"/>
</dbReference>
<evidence type="ECO:0000256" key="4">
    <source>
        <dbReference type="ARBA" id="ARBA00022553"/>
    </source>
</evidence>
<feature type="domain" description="RRM" evidence="18">
    <location>
        <begin position="479"/>
        <end position="555"/>
    </location>
</feature>
<keyword evidence="13" id="KW-0687">Ribonucleoprotein</keyword>
<dbReference type="InterPro" id="IPR050374">
    <property type="entry name" value="RRT5_SRSF_SR"/>
</dbReference>
<evidence type="ECO:0000256" key="7">
    <source>
        <dbReference type="ARBA" id="ARBA00022737"/>
    </source>
</evidence>
<feature type="region of interest" description="Disordered" evidence="17">
    <location>
        <begin position="1"/>
        <end position="80"/>
    </location>
</feature>
<accession>A0A9Y4JFG6</accession>
<evidence type="ECO:0000259" key="18">
    <source>
        <dbReference type="PROSITE" id="PS50102"/>
    </source>
</evidence>
<dbReference type="GO" id="GO:0005681">
    <property type="term" value="C:spliceosomal complex"/>
    <property type="evidence" value="ECO:0007669"/>
    <property type="project" value="UniProtKB-KW"/>
</dbReference>
<dbReference type="CTD" id="50804"/>
<keyword evidence="12" id="KW-0539">Nucleus</keyword>
<feature type="domain" description="RRM" evidence="18">
    <location>
        <begin position="81"/>
        <end position="159"/>
    </location>
</feature>
<feature type="compositionally biased region" description="Basic and acidic residues" evidence="17">
    <location>
        <begin position="66"/>
        <end position="76"/>
    </location>
</feature>
<name>A0A9Y4JFG6_9TELE</name>
<gene>
    <name evidence="20" type="primary">myef2</name>
</gene>
<comment type="subunit">
    <text evidence="14">Identified in the spliceosome C complex. Interacts with PPIA/CYPA.</text>
</comment>
<dbReference type="GO" id="GO:0003729">
    <property type="term" value="F:mRNA binding"/>
    <property type="evidence" value="ECO:0007669"/>
    <property type="project" value="TreeGrafter"/>
</dbReference>
<keyword evidence="2" id="KW-0488">Methylation</keyword>
<evidence type="ECO:0000256" key="2">
    <source>
        <dbReference type="ARBA" id="ARBA00022481"/>
    </source>
</evidence>
<evidence type="ECO:0000256" key="3">
    <source>
        <dbReference type="ARBA" id="ARBA00022499"/>
    </source>
</evidence>
<dbReference type="GeneID" id="103353224"/>
<dbReference type="FunFam" id="3.30.70.330:FF:000033">
    <property type="entry name" value="heterogeneous nuclear ribonucleoprotein M isoform X1"/>
    <property type="match status" value="1"/>
</dbReference>
<dbReference type="PANTHER" id="PTHR23003">
    <property type="entry name" value="RNA RECOGNITION MOTIF RRM DOMAIN CONTAINING PROTEIN"/>
    <property type="match status" value="1"/>
</dbReference>
<dbReference type="InterPro" id="IPR034631">
    <property type="entry name" value="MYEF2_RRM3"/>
</dbReference>
<keyword evidence="9 16" id="KW-0694">RNA-binding</keyword>
<feature type="compositionally biased region" description="Basic and acidic residues" evidence="17">
    <location>
        <begin position="37"/>
        <end position="56"/>
    </location>
</feature>
<dbReference type="FunFam" id="3.30.70.330:FF:000034">
    <property type="entry name" value="heterogeneous nuclear ribonucleoprotein M isoform X1"/>
    <property type="match status" value="1"/>
</dbReference>
<keyword evidence="3" id="KW-1017">Isopeptide bond</keyword>
<evidence type="ECO:0000256" key="14">
    <source>
        <dbReference type="ARBA" id="ARBA00064757"/>
    </source>
</evidence>
<keyword evidence="6" id="KW-0747">Spliceosome</keyword>
<dbReference type="CDD" id="cd12662">
    <property type="entry name" value="RRM3_MYEF2"/>
    <property type="match status" value="1"/>
</dbReference>
<evidence type="ECO:0000256" key="17">
    <source>
        <dbReference type="SAM" id="MobiDB-lite"/>
    </source>
</evidence>
<keyword evidence="10" id="KW-0007">Acetylation</keyword>
<dbReference type="Proteomes" id="UP000694891">
    <property type="component" value="Unplaced"/>
</dbReference>
<dbReference type="InterPro" id="IPR000504">
    <property type="entry name" value="RRM_dom"/>
</dbReference>
<dbReference type="SMART" id="SM00360">
    <property type="entry name" value="RRM"/>
    <property type="match status" value="3"/>
</dbReference>
<protein>
    <recommendedName>
        <fullName evidence="15">Heterogeneous nuclear ribonucleoprotein M</fullName>
    </recommendedName>
</protein>
<keyword evidence="19" id="KW-1185">Reference proteome</keyword>
<keyword evidence="11" id="KW-0508">mRNA splicing</keyword>
<dbReference type="CDD" id="cd12660">
    <property type="entry name" value="RRM2_MYEF2"/>
    <property type="match status" value="1"/>
</dbReference>
<keyword evidence="8" id="KW-0832">Ubl conjugation</keyword>
<evidence type="ECO:0000256" key="8">
    <source>
        <dbReference type="ARBA" id="ARBA00022843"/>
    </source>
</evidence>
<dbReference type="Gene3D" id="3.30.70.330">
    <property type="match status" value="3"/>
</dbReference>
<dbReference type="InterPro" id="IPR012677">
    <property type="entry name" value="Nucleotide-bd_a/b_plait_sf"/>
</dbReference>
<dbReference type="PROSITE" id="PS50102">
    <property type="entry name" value="RRM"/>
    <property type="match status" value="3"/>
</dbReference>
<evidence type="ECO:0000256" key="10">
    <source>
        <dbReference type="ARBA" id="ARBA00022990"/>
    </source>
</evidence>
<feature type="domain" description="RRM" evidence="18">
    <location>
        <begin position="214"/>
        <end position="291"/>
    </location>
</feature>
<keyword evidence="5" id="KW-0507">mRNA processing</keyword>
<comment type="subcellular location">
    <subcellularLocation>
        <location evidence="1">Nucleus</location>
    </subcellularLocation>
</comment>
<keyword evidence="7" id="KW-0677">Repeat</keyword>
<keyword evidence="4" id="KW-0597">Phosphoprotein</keyword>
<evidence type="ECO:0000256" key="5">
    <source>
        <dbReference type="ARBA" id="ARBA00022664"/>
    </source>
</evidence>
<dbReference type="RefSeq" id="XP_008274310.1">
    <property type="nucleotide sequence ID" value="XM_008276088.1"/>
</dbReference>
<dbReference type="PANTHER" id="PTHR23003:SF15">
    <property type="entry name" value="MYELIN EXPRESSION FACTOR 2"/>
    <property type="match status" value="1"/>
</dbReference>
<evidence type="ECO:0000256" key="9">
    <source>
        <dbReference type="ARBA" id="ARBA00022884"/>
    </source>
</evidence>
<organism evidence="19 20">
    <name type="scientific">Stegastes partitus</name>
    <name type="common">bicolor damselfish</name>
    <dbReference type="NCBI Taxonomy" id="144197"/>
    <lineage>
        <taxon>Eukaryota</taxon>
        <taxon>Metazoa</taxon>
        <taxon>Chordata</taxon>
        <taxon>Craniata</taxon>
        <taxon>Vertebrata</taxon>
        <taxon>Euteleostomi</taxon>
        <taxon>Actinopterygii</taxon>
        <taxon>Neopterygii</taxon>
        <taxon>Teleostei</taxon>
        <taxon>Neoteleostei</taxon>
        <taxon>Acanthomorphata</taxon>
        <taxon>Ovalentaria</taxon>
        <taxon>Pomacentridae</taxon>
        <taxon>Stegastes</taxon>
    </lineage>
</organism>
<sequence>MADVVTLDEEPKQDESTASVKSEPDETSEETPNGVKTDAEESKSPKEKLDAKEKSSGSRRGNRYHPYKDKHGGEKKGAHRNRVFISNIPYDMKWQAIKDLMREKVGEVTYVELFKDAEGKSRGCGVVEFKDEEFVKKAVLTMNKHDLSGRRLNIKEDPDGEHARRVLQRIGGGQQGGRGQEMGPGGMNLPPSIANNPNIPPEVIHALQAGRLGNTVFVANLDFKVGWKKLKEVFCMAGVVKRADVKEDKDGKSRGMGTVTFEQPLEAVQAISMFNGQMLFDRQMHVKMDEKSLPPEDFRQVEKAPQLPRGLGGVGLGLGPGGQPLNTNCMSGGVSMSSMGPGGMDVSGYGGMNRLGGGMSSGGGGGFGGMESMGNMGSFGGRDMAPVGRMGDMYRSGMGGMDRDFGHGDMPRNRGFGDSFGGMGGGMGNMSMDRMGSGFDRLGMSGMDMNRGFGGYGGGGPSHMGGGMSDRGSGSKAGCQIFVRNLSYDLTWQKLKEKFSHCGQVMFAEIKMENGKSKGCGTVRFDSPESAEKACRMMNGTKINGREVDVRIDRNA</sequence>
<evidence type="ECO:0000256" key="13">
    <source>
        <dbReference type="ARBA" id="ARBA00023274"/>
    </source>
</evidence>
<evidence type="ECO:0000256" key="11">
    <source>
        <dbReference type="ARBA" id="ARBA00023187"/>
    </source>
</evidence>
<dbReference type="AlphaFoldDB" id="A0A9Y4JFG6"/>
<evidence type="ECO:0000256" key="12">
    <source>
        <dbReference type="ARBA" id="ARBA00023242"/>
    </source>
</evidence>
<evidence type="ECO:0000313" key="19">
    <source>
        <dbReference type="Proteomes" id="UP000694891"/>
    </source>
</evidence>
<dbReference type="InterPro" id="IPR035979">
    <property type="entry name" value="RBD_domain_sf"/>
</dbReference>
<dbReference type="FunFam" id="3.30.70.330:FF:000548">
    <property type="entry name" value="Myelin expression factor 2"/>
    <property type="match status" value="1"/>
</dbReference>
<dbReference type="GO" id="GO:0008380">
    <property type="term" value="P:RNA splicing"/>
    <property type="evidence" value="ECO:0007669"/>
    <property type="project" value="UniProtKB-KW"/>
</dbReference>
<evidence type="ECO:0000256" key="1">
    <source>
        <dbReference type="ARBA" id="ARBA00004123"/>
    </source>
</evidence>
<evidence type="ECO:0000256" key="6">
    <source>
        <dbReference type="ARBA" id="ARBA00022728"/>
    </source>
</evidence>
<evidence type="ECO:0000256" key="15">
    <source>
        <dbReference type="ARBA" id="ARBA00073303"/>
    </source>
</evidence>
<proteinExistence type="predicted"/>
<evidence type="ECO:0000313" key="20">
    <source>
        <dbReference type="RefSeq" id="XP_008274310.1"/>
    </source>
</evidence>
<dbReference type="GO" id="GO:0006397">
    <property type="term" value="P:mRNA processing"/>
    <property type="evidence" value="ECO:0007669"/>
    <property type="project" value="UniProtKB-KW"/>
</dbReference>